<feature type="region of interest" description="Disordered" evidence="1">
    <location>
        <begin position="169"/>
        <end position="292"/>
    </location>
</feature>
<feature type="region of interest" description="Disordered" evidence="1">
    <location>
        <begin position="1"/>
        <end position="27"/>
    </location>
</feature>
<dbReference type="Proteomes" id="UP000239560">
    <property type="component" value="Unassembled WGS sequence"/>
</dbReference>
<feature type="compositionally biased region" description="Low complexity" evidence="1">
    <location>
        <begin position="653"/>
        <end position="675"/>
    </location>
</feature>
<dbReference type="OMA" id="VEYTEYS"/>
<gene>
    <name evidence="2" type="primary">FGENESH: predicted gene_4.39</name>
    <name evidence="3" type="ORF">AAT19DRAFT_13548</name>
    <name evidence="2" type="ORF">BN2166_0022630</name>
</gene>
<name>A0A0K3CCU9_RHOTO</name>
<organism evidence="2 4">
    <name type="scientific">Rhodotorula toruloides</name>
    <name type="common">Yeast</name>
    <name type="synonym">Rhodosporidium toruloides</name>
    <dbReference type="NCBI Taxonomy" id="5286"/>
    <lineage>
        <taxon>Eukaryota</taxon>
        <taxon>Fungi</taxon>
        <taxon>Dikarya</taxon>
        <taxon>Basidiomycota</taxon>
        <taxon>Pucciniomycotina</taxon>
        <taxon>Microbotryomycetes</taxon>
        <taxon>Sporidiobolales</taxon>
        <taxon>Sporidiobolaceae</taxon>
        <taxon>Rhodotorula</taxon>
    </lineage>
</organism>
<feature type="compositionally biased region" description="Acidic residues" evidence="1">
    <location>
        <begin position="622"/>
        <end position="635"/>
    </location>
</feature>
<proteinExistence type="predicted"/>
<dbReference type="AlphaFoldDB" id="A0A0K3CCU9"/>
<feature type="compositionally biased region" description="Basic and acidic residues" evidence="1">
    <location>
        <begin position="169"/>
        <end position="179"/>
    </location>
</feature>
<feature type="region of interest" description="Disordered" evidence="1">
    <location>
        <begin position="312"/>
        <end position="718"/>
    </location>
</feature>
<feature type="compositionally biased region" description="Polar residues" evidence="1">
    <location>
        <begin position="183"/>
        <end position="204"/>
    </location>
</feature>
<keyword evidence="4" id="KW-1185">Reference proteome</keyword>
<evidence type="ECO:0000313" key="2">
    <source>
        <dbReference type="EMBL" id="CTR06402.1"/>
    </source>
</evidence>
<evidence type="ECO:0000256" key="1">
    <source>
        <dbReference type="SAM" id="MobiDB-lite"/>
    </source>
</evidence>
<evidence type="ECO:0000313" key="4">
    <source>
        <dbReference type="Proteomes" id="UP000199069"/>
    </source>
</evidence>
<dbReference type="EMBL" id="LCTV02000004">
    <property type="protein sequence ID" value="PRQ75491.1"/>
    <property type="molecule type" value="Genomic_DNA"/>
</dbReference>
<reference evidence="3 5" key="2">
    <citation type="journal article" date="2018" name="Elife">
        <title>Functional genomics of lipid metabolism in the oleaginous yeast Rhodosporidium toruloides.</title>
        <authorList>
            <person name="Coradetti S.T."/>
            <person name="Pinel D."/>
            <person name="Geiselman G."/>
            <person name="Ito M."/>
            <person name="Mondo S."/>
            <person name="Reilly M.C."/>
            <person name="Cheng Y.F."/>
            <person name="Bauer S."/>
            <person name="Grigoriev I."/>
            <person name="Gladden J.M."/>
            <person name="Simmons B.A."/>
            <person name="Brem R."/>
            <person name="Arkin A.P."/>
            <person name="Skerker J.M."/>
        </authorList>
    </citation>
    <scope>NUCLEOTIDE SEQUENCE [LARGE SCALE GENOMIC DNA]</scope>
    <source>
        <strain evidence="3 5">NBRC 0880</strain>
    </source>
</reference>
<feature type="compositionally biased region" description="Basic residues" evidence="1">
    <location>
        <begin position="564"/>
        <end position="579"/>
    </location>
</feature>
<sequence length="832" mass="88087">MELQDGAAAVPKPHTRSGSSSSPPPDLCNLDHASHFTSLLDRLRHFTHTLPGSADTPSHLDTLLSFLQPDPSSPSNPLPARQLAYIEALAALSPDDADGWQEKTGQGVVWTKQALEQLVEVLEKVGTGTTADLGEGGSDGESARKDVLSVTVVGWIEGIAEYVGGQVEEKKDAKGKGKAAEGNSSSHGTQSHPQDGPLPQQQASPDFPFGRLDADEAPRMDGIASTSASGFQNDSSQTLVASNGPSSLDNKPFIPSFFRQDPSRSAATTGADAVNPPCVDPKDPANLLTSSGRRSLVYQRVERCLDPPEWYMLGESGERRVKEEDGEDGIGWVGEKDGVDAEGDARMATQVEGAQGRRRSERAPSPPSERKARKVASQVENEGAEDEGVEDVVQMLEEPSPAQKPRDGVEGGGAQPNGVAGPQSEAGETGAPAKNAHLASPASQHQRSPSDSSAARSPTRSPTPPPAQQQPKQKKVQRQKPLVKKAQAGLFKPPSEVDEDEAEAGAKSKGGKRKGKAVSPASKKREREEQDEEVDELDSDVDGEVEASGGEQDEDSGASTAAKGAKRKKVVPAPAKKRPMPTVKKAGAATRSSPRKAALSSRAAPSTSKTAKKRASLSYTSSEEDEVDQLASDEEPDKRLPPKKRTRASTERPSSTQRARRTSSGASASPASSPKAVKKAAPAKKSTPAPVKSQRPIKEGSRRSARMSSEAPGVKKEEEVVVEAGTIGFAVQRTAGLRCWPILQSDEDSVVFCPLPGTRPIADAEPVICTNSLQLVSSPPIAPIPDGTPILDTAKAKALKLAQELAADKRELKKWVARVEKVWADQEVEESE</sequence>
<dbReference type="OrthoDB" id="2526713at2759"/>
<protein>
    <submittedName>
        <fullName evidence="2 3">Proteophosphoglycan ppg4</fullName>
    </submittedName>
</protein>
<dbReference type="Proteomes" id="UP000199069">
    <property type="component" value="Unassembled WGS sequence"/>
</dbReference>
<accession>A0A0K3CCU9</accession>
<feature type="compositionally biased region" description="Acidic residues" evidence="1">
    <location>
        <begin position="529"/>
        <end position="556"/>
    </location>
</feature>
<feature type="compositionally biased region" description="Basic and acidic residues" evidence="1">
    <location>
        <begin position="334"/>
        <end position="345"/>
    </location>
</feature>
<evidence type="ECO:0000313" key="3">
    <source>
        <dbReference type="EMBL" id="PRQ75491.1"/>
    </source>
</evidence>
<feature type="compositionally biased region" description="Low complexity" evidence="1">
    <location>
        <begin position="446"/>
        <end position="460"/>
    </location>
</feature>
<feature type="compositionally biased region" description="Basic residues" evidence="1">
    <location>
        <begin position="472"/>
        <end position="483"/>
    </location>
</feature>
<feature type="compositionally biased region" description="Polar residues" evidence="1">
    <location>
        <begin position="224"/>
        <end position="249"/>
    </location>
</feature>
<dbReference type="EMBL" id="CWKI01000004">
    <property type="protein sequence ID" value="CTR06402.1"/>
    <property type="molecule type" value="Genomic_DNA"/>
</dbReference>
<feature type="compositionally biased region" description="Low complexity" evidence="1">
    <location>
        <begin position="683"/>
        <end position="693"/>
    </location>
</feature>
<reference evidence="2 4" key="1">
    <citation type="submission" date="2015-07" db="EMBL/GenBank/DDBJ databases">
        <authorList>
            <person name="Cajimat M.N.B."/>
            <person name="Milazzo M.L."/>
            <person name="Fulhorst C.F."/>
        </authorList>
    </citation>
    <scope>NUCLEOTIDE SEQUENCE [LARGE SCALE GENOMIC DNA]</scope>
    <source>
        <strain evidence="2">Single colony</strain>
    </source>
</reference>
<evidence type="ECO:0000313" key="5">
    <source>
        <dbReference type="Proteomes" id="UP000239560"/>
    </source>
</evidence>